<gene>
    <name evidence="2" type="ORF">OS889_09495</name>
</gene>
<dbReference type="GO" id="GO:0046872">
    <property type="term" value="F:metal ion binding"/>
    <property type="evidence" value="ECO:0007669"/>
    <property type="project" value="UniProtKB-KW"/>
</dbReference>
<dbReference type="SUPFAM" id="SSF144052">
    <property type="entry name" value="Thermophilic metalloprotease-like"/>
    <property type="match status" value="1"/>
</dbReference>
<dbReference type="Pfam" id="PF26233">
    <property type="entry name" value="NicX"/>
    <property type="match status" value="1"/>
</dbReference>
<comment type="caution">
    <text evidence="2">The sequence shown here is derived from an EMBL/GenBank/DDBJ whole genome shotgun (WGS) entry which is preliminary data.</text>
</comment>
<keyword evidence="2" id="KW-0645">Protease</keyword>
<dbReference type="AlphaFoldDB" id="A0ABD5ME26"/>
<proteinExistence type="predicted"/>
<organism evidence="2 3">
    <name type="scientific">Halobellus rubicundus</name>
    <dbReference type="NCBI Taxonomy" id="2996466"/>
    <lineage>
        <taxon>Archaea</taxon>
        <taxon>Methanobacteriati</taxon>
        <taxon>Methanobacteriota</taxon>
        <taxon>Stenosarchaea group</taxon>
        <taxon>Halobacteria</taxon>
        <taxon>Halobacteriales</taxon>
        <taxon>Haloferacaceae</taxon>
        <taxon>Halobellus</taxon>
    </lineage>
</organism>
<sequence>MALVEEIDGAATIVETCAGVKPGEQVLIVGDWRTADTTERLATAAAGAGADPTVTLMDILDEDGNEPPETVAAAMLEADVIMLVPTRAIAHSASVKRALENDARVLAMGQLSPETLVNDGLKIDFHEAATECEAIARRFTESESARVVDEGTDLTFDLSGRDGNAFTSLVENPGEFTTAYATEANVTPSPIGTNGRAVFDGSIPNLGIGRLDEALTIKVEDGTVTELEGGDAARKVKRTWNKYDDPAVRTVAELAVGTNPGLTEFTGGVINDHGVYGTVHVGLGTSSNIGGETRTPLHFDITMDDASLYLDGELVVEDREILL</sequence>
<dbReference type="PANTHER" id="PTHR34448">
    <property type="entry name" value="AMINOPEPTIDASE"/>
    <property type="match status" value="1"/>
</dbReference>
<dbReference type="Proteomes" id="UP001570511">
    <property type="component" value="Unassembled WGS sequence"/>
</dbReference>
<dbReference type="GO" id="GO:0004177">
    <property type="term" value="F:aminopeptidase activity"/>
    <property type="evidence" value="ECO:0007669"/>
    <property type="project" value="UniProtKB-KW"/>
</dbReference>
<keyword evidence="2" id="KW-0378">Hydrolase</keyword>
<dbReference type="PANTHER" id="PTHR34448:SF1">
    <property type="entry name" value="BLL6088 PROTEIN"/>
    <property type="match status" value="1"/>
</dbReference>
<keyword evidence="1" id="KW-0479">Metal-binding</keyword>
<evidence type="ECO:0000256" key="1">
    <source>
        <dbReference type="ARBA" id="ARBA00022723"/>
    </source>
</evidence>
<protein>
    <submittedName>
        <fullName evidence="2">Aminopeptidase</fullName>
    </submittedName>
</protein>
<dbReference type="RefSeq" id="WP_372389385.1">
    <property type="nucleotide sequence ID" value="NZ_JBGNYA010000001.1"/>
</dbReference>
<name>A0ABD5ME26_9EURY</name>
<accession>A0ABD5ME26</accession>
<dbReference type="InterPro" id="IPR052170">
    <property type="entry name" value="M29_Exopeptidase"/>
</dbReference>
<dbReference type="InterPro" id="IPR058739">
    <property type="entry name" value="NicX"/>
</dbReference>
<keyword evidence="2" id="KW-0031">Aminopeptidase</keyword>
<keyword evidence="3" id="KW-1185">Reference proteome</keyword>
<reference evidence="2 3" key="1">
    <citation type="submission" date="2024-08" db="EMBL/GenBank/DDBJ databases">
        <title>Halobellus sp. MBLA0158 whole genome sequence.</title>
        <authorList>
            <person name="Hwang C.Y."/>
            <person name="Cho E.-S."/>
            <person name="Seo M.-J."/>
        </authorList>
    </citation>
    <scope>NUCLEOTIDE SEQUENCE [LARGE SCALE GENOMIC DNA]</scope>
    <source>
        <strain evidence="2 3">MBLA0158</strain>
    </source>
</reference>
<evidence type="ECO:0000313" key="2">
    <source>
        <dbReference type="EMBL" id="MFA1611238.1"/>
    </source>
</evidence>
<dbReference type="EMBL" id="JBGNYA010000001">
    <property type="protein sequence ID" value="MFA1611238.1"/>
    <property type="molecule type" value="Genomic_DNA"/>
</dbReference>
<evidence type="ECO:0000313" key="3">
    <source>
        <dbReference type="Proteomes" id="UP001570511"/>
    </source>
</evidence>